<reference evidence="8 9" key="1">
    <citation type="submission" date="2020-07" db="EMBL/GenBank/DDBJ databases">
        <title>A new beta-1,3-glucan-decomposing anaerobic bacterium isolated from anoxic soil subjected to biological soil disinfestation.</title>
        <authorList>
            <person name="Ueki A."/>
            <person name="Tonouchi A."/>
        </authorList>
    </citation>
    <scope>NUCLEOTIDE SEQUENCE [LARGE SCALE GENOMIC DNA]</scope>
    <source>
        <strain evidence="8 9">TW1</strain>
    </source>
</reference>
<evidence type="ECO:0000313" key="9">
    <source>
        <dbReference type="Proteomes" id="UP000580568"/>
    </source>
</evidence>
<name>A0A6V8SAJ5_9CLOT</name>
<evidence type="ECO:0000256" key="2">
    <source>
        <dbReference type="ARBA" id="ARBA00009399"/>
    </source>
</evidence>
<dbReference type="InterPro" id="IPR007267">
    <property type="entry name" value="GtrA_DPMS_TM"/>
</dbReference>
<keyword evidence="4 6" id="KW-1133">Transmembrane helix</keyword>
<comment type="subcellular location">
    <subcellularLocation>
        <location evidence="1">Membrane</location>
        <topology evidence="1">Multi-pass membrane protein</topology>
    </subcellularLocation>
</comment>
<dbReference type="InterPro" id="IPR051401">
    <property type="entry name" value="GtrA_CellWall_Glycosyl"/>
</dbReference>
<feature type="domain" description="GtrA/DPMS transmembrane" evidence="7">
    <location>
        <begin position="33"/>
        <end position="146"/>
    </location>
</feature>
<evidence type="ECO:0000259" key="7">
    <source>
        <dbReference type="Pfam" id="PF04138"/>
    </source>
</evidence>
<feature type="transmembrane region" description="Helical" evidence="6">
    <location>
        <begin position="34"/>
        <end position="53"/>
    </location>
</feature>
<feature type="transmembrane region" description="Helical" evidence="6">
    <location>
        <begin position="97"/>
        <end position="118"/>
    </location>
</feature>
<evidence type="ECO:0000256" key="5">
    <source>
        <dbReference type="ARBA" id="ARBA00023136"/>
    </source>
</evidence>
<evidence type="ECO:0000256" key="1">
    <source>
        <dbReference type="ARBA" id="ARBA00004141"/>
    </source>
</evidence>
<organism evidence="8 9">
    <name type="scientific">Clostridium fungisolvens</name>
    <dbReference type="NCBI Taxonomy" id="1604897"/>
    <lineage>
        <taxon>Bacteria</taxon>
        <taxon>Bacillati</taxon>
        <taxon>Bacillota</taxon>
        <taxon>Clostridia</taxon>
        <taxon>Eubacteriales</taxon>
        <taxon>Clostridiaceae</taxon>
        <taxon>Clostridium</taxon>
    </lineage>
</organism>
<comment type="caution">
    <text evidence="8">The sequence shown here is derived from an EMBL/GenBank/DDBJ whole genome shotgun (WGS) entry which is preliminary data.</text>
</comment>
<dbReference type="GO" id="GO:0000271">
    <property type="term" value="P:polysaccharide biosynthetic process"/>
    <property type="evidence" value="ECO:0007669"/>
    <property type="project" value="InterPro"/>
</dbReference>
<evidence type="ECO:0000256" key="6">
    <source>
        <dbReference type="SAM" id="Phobius"/>
    </source>
</evidence>
<feature type="transmembrane region" description="Helical" evidence="6">
    <location>
        <begin position="124"/>
        <end position="141"/>
    </location>
</feature>
<dbReference type="PANTHER" id="PTHR38459:SF1">
    <property type="entry name" value="PROPHAGE BACTOPRENOL-LINKED GLUCOSE TRANSLOCASE HOMOLOG"/>
    <property type="match status" value="1"/>
</dbReference>
<accession>A0A6V8SAJ5</accession>
<evidence type="ECO:0000256" key="3">
    <source>
        <dbReference type="ARBA" id="ARBA00022692"/>
    </source>
</evidence>
<evidence type="ECO:0000256" key="4">
    <source>
        <dbReference type="ARBA" id="ARBA00022989"/>
    </source>
</evidence>
<keyword evidence="9" id="KW-1185">Reference proteome</keyword>
<comment type="similarity">
    <text evidence="2">Belongs to the GtrA family.</text>
</comment>
<dbReference type="EMBL" id="BLZR01000001">
    <property type="protein sequence ID" value="GFP74277.1"/>
    <property type="molecule type" value="Genomic_DNA"/>
</dbReference>
<dbReference type="AlphaFoldDB" id="A0A6V8SAJ5"/>
<dbReference type="PANTHER" id="PTHR38459">
    <property type="entry name" value="PROPHAGE BACTOPRENOL-LINKED GLUCOSE TRANSLOCASE HOMOLOG"/>
    <property type="match status" value="1"/>
</dbReference>
<evidence type="ECO:0000313" key="8">
    <source>
        <dbReference type="EMBL" id="GFP74277.1"/>
    </source>
</evidence>
<protein>
    <recommendedName>
        <fullName evidence="7">GtrA/DPMS transmembrane domain-containing protein</fullName>
    </recommendedName>
</protein>
<dbReference type="Proteomes" id="UP000580568">
    <property type="component" value="Unassembled WGS sequence"/>
</dbReference>
<proteinExistence type="inferred from homology"/>
<gene>
    <name evidence="8" type="ORF">bsdtw1_00322</name>
</gene>
<sequence>MRGFKNINFITKWYIRKYIFCGDEMKELLRFIRFGIVGVMNTLITIIAFWILGKFGMNYILANTLSYLIGVVNSYFLNSKWVFKVDAKNSERSVKFVIINLIVLAINNCLLILFVSKFGIDKHIGQILVIGICMVLNYFLNKKWTFSEDVKNG</sequence>
<dbReference type="Pfam" id="PF04138">
    <property type="entry name" value="GtrA_DPMS_TM"/>
    <property type="match status" value="1"/>
</dbReference>
<dbReference type="GO" id="GO:0005886">
    <property type="term" value="C:plasma membrane"/>
    <property type="evidence" value="ECO:0007669"/>
    <property type="project" value="TreeGrafter"/>
</dbReference>
<keyword evidence="3 6" id="KW-0812">Transmembrane</keyword>
<keyword evidence="5 6" id="KW-0472">Membrane</keyword>
<feature type="transmembrane region" description="Helical" evidence="6">
    <location>
        <begin position="59"/>
        <end position="77"/>
    </location>
</feature>